<reference evidence="2 3" key="1">
    <citation type="submission" date="2015-07" db="EMBL/GenBank/DDBJ databases">
        <title>Comparative genomics of the Sigatoka disease complex on banana suggests a link between parallel evolutionary changes in Pseudocercospora fijiensis and Pseudocercospora eumusae and increased virulence on the banana host.</title>
        <authorList>
            <person name="Chang T.-C."/>
            <person name="Salvucci A."/>
            <person name="Crous P.W."/>
            <person name="Stergiopoulos I."/>
        </authorList>
    </citation>
    <scope>NUCLEOTIDE SEQUENCE [LARGE SCALE GENOMIC DNA]</scope>
    <source>
        <strain evidence="2 3">CBS 114824</strain>
    </source>
</reference>
<comment type="caution">
    <text evidence="2">The sequence shown here is derived from an EMBL/GenBank/DDBJ whole genome shotgun (WGS) entry which is preliminary data.</text>
</comment>
<sequence length="109" mass="13019">MFPTCIVKTTSTSNLEDNLQYLFGFNQHHHGRNMASEKQTRFVRRKTIWYFFHHSPKRHEADLALSFETYSRHLEKSSRTKPIDQHGRESDRNEETPDLQHSFDHGLFT</sequence>
<evidence type="ECO:0000256" key="1">
    <source>
        <dbReference type="SAM" id="MobiDB-lite"/>
    </source>
</evidence>
<name>A0A139H9N3_9PEZI</name>
<evidence type="ECO:0000313" key="2">
    <source>
        <dbReference type="EMBL" id="KXS99161.1"/>
    </source>
</evidence>
<accession>A0A139H9N3</accession>
<feature type="region of interest" description="Disordered" evidence="1">
    <location>
        <begin position="73"/>
        <end position="109"/>
    </location>
</feature>
<dbReference type="Proteomes" id="UP000070133">
    <property type="component" value="Unassembled WGS sequence"/>
</dbReference>
<keyword evidence="3" id="KW-1185">Reference proteome</keyword>
<feature type="compositionally biased region" description="Basic and acidic residues" evidence="1">
    <location>
        <begin position="73"/>
        <end position="95"/>
    </location>
</feature>
<protein>
    <submittedName>
        <fullName evidence="2">Uncharacterized protein</fullName>
    </submittedName>
</protein>
<gene>
    <name evidence="2" type="ORF">AC578_9823</name>
</gene>
<dbReference type="EMBL" id="LFZN01000098">
    <property type="protein sequence ID" value="KXS99161.1"/>
    <property type="molecule type" value="Genomic_DNA"/>
</dbReference>
<proteinExistence type="predicted"/>
<dbReference type="AlphaFoldDB" id="A0A139H9N3"/>
<organism evidence="2 3">
    <name type="scientific">Pseudocercospora eumusae</name>
    <dbReference type="NCBI Taxonomy" id="321146"/>
    <lineage>
        <taxon>Eukaryota</taxon>
        <taxon>Fungi</taxon>
        <taxon>Dikarya</taxon>
        <taxon>Ascomycota</taxon>
        <taxon>Pezizomycotina</taxon>
        <taxon>Dothideomycetes</taxon>
        <taxon>Dothideomycetidae</taxon>
        <taxon>Mycosphaerellales</taxon>
        <taxon>Mycosphaerellaceae</taxon>
        <taxon>Pseudocercospora</taxon>
    </lineage>
</organism>
<evidence type="ECO:0000313" key="3">
    <source>
        <dbReference type="Proteomes" id="UP000070133"/>
    </source>
</evidence>